<dbReference type="InterPro" id="IPR036737">
    <property type="entry name" value="OmpA-like_sf"/>
</dbReference>
<keyword evidence="6 7" id="KW-0472">Membrane</keyword>
<keyword evidence="3" id="KW-1003">Cell membrane</keyword>
<keyword evidence="5" id="KW-1133">Transmembrane helix</keyword>
<evidence type="ECO:0000256" key="7">
    <source>
        <dbReference type="PROSITE-ProRule" id="PRU00473"/>
    </source>
</evidence>
<evidence type="ECO:0000259" key="9">
    <source>
        <dbReference type="PROSITE" id="PS51123"/>
    </source>
</evidence>
<evidence type="ECO:0000256" key="2">
    <source>
        <dbReference type="ARBA" id="ARBA00008914"/>
    </source>
</evidence>
<evidence type="ECO:0000256" key="4">
    <source>
        <dbReference type="ARBA" id="ARBA00022692"/>
    </source>
</evidence>
<evidence type="ECO:0000256" key="6">
    <source>
        <dbReference type="ARBA" id="ARBA00023136"/>
    </source>
</evidence>
<evidence type="ECO:0000256" key="3">
    <source>
        <dbReference type="ARBA" id="ARBA00022475"/>
    </source>
</evidence>
<dbReference type="EMBL" id="JACARV010000002">
    <property type="protein sequence ID" value="NWC78766.1"/>
    <property type="molecule type" value="Genomic_DNA"/>
</dbReference>
<comment type="subcellular location">
    <subcellularLocation>
        <location evidence="1">Cell membrane</location>
        <topology evidence="1">Single-pass membrane protein</topology>
    </subcellularLocation>
</comment>
<dbReference type="InterPro" id="IPR006665">
    <property type="entry name" value="OmpA-like"/>
</dbReference>
<feature type="domain" description="OmpA-like" evidence="9">
    <location>
        <begin position="170"/>
        <end position="290"/>
    </location>
</feature>
<sequence>MPDASPSSLADNRHWLAHQRALETELNKARQRQCNLKRAATAPHWLDDPSHEAESEGWMLTYLDLMTLLLVMVLAMLAQAMINRIPSPEAPATLALPFDTASLTHVDAPGALLLVPSSVGEVAPHEPVADEPLAAEEAAPASPAPEPEPDPLAALPVDQLGSDVQVIRNERSVSFRIDSSILFPSGQTDLDPKGMQVLQRLARVLSTVPHRIVVAGHTDTRTIRSARYPSNWELSGARAGSVVRYLQQQGIAGDRLSAVGLADTQPLGDNTTVQGRAENRRVELTLEQRPQP</sequence>
<comment type="caution">
    <text evidence="10">The sequence shown here is derived from an EMBL/GenBank/DDBJ whole genome shotgun (WGS) entry which is preliminary data.</text>
</comment>
<dbReference type="PROSITE" id="PS51123">
    <property type="entry name" value="OMPA_2"/>
    <property type="match status" value="1"/>
</dbReference>
<name>A0A7Y7Z5Q2_PSEPU</name>
<proteinExistence type="inferred from homology"/>
<dbReference type="InterPro" id="IPR025713">
    <property type="entry name" value="MotB-like_N_dom"/>
</dbReference>
<evidence type="ECO:0000256" key="8">
    <source>
        <dbReference type="SAM" id="MobiDB-lite"/>
    </source>
</evidence>
<dbReference type="AlphaFoldDB" id="A0A7Y7Z5Q2"/>
<accession>A0A7Y7Z5Q2</accession>
<dbReference type="SUPFAM" id="SSF103088">
    <property type="entry name" value="OmpA-like"/>
    <property type="match status" value="1"/>
</dbReference>
<evidence type="ECO:0000313" key="10">
    <source>
        <dbReference type="EMBL" id="NWC78766.1"/>
    </source>
</evidence>
<dbReference type="GO" id="GO:0005886">
    <property type="term" value="C:plasma membrane"/>
    <property type="evidence" value="ECO:0007669"/>
    <property type="project" value="UniProtKB-SubCell"/>
</dbReference>
<dbReference type="PANTHER" id="PTHR30329">
    <property type="entry name" value="STATOR ELEMENT OF FLAGELLAR MOTOR COMPLEX"/>
    <property type="match status" value="1"/>
</dbReference>
<comment type="similarity">
    <text evidence="2">Belongs to the MotB family.</text>
</comment>
<evidence type="ECO:0000313" key="11">
    <source>
        <dbReference type="Proteomes" id="UP000542695"/>
    </source>
</evidence>
<organism evidence="10 11">
    <name type="scientific">Pseudomonas putida</name>
    <name type="common">Arthrobacter siderocapsulatus</name>
    <dbReference type="NCBI Taxonomy" id="303"/>
    <lineage>
        <taxon>Bacteria</taxon>
        <taxon>Pseudomonadati</taxon>
        <taxon>Pseudomonadota</taxon>
        <taxon>Gammaproteobacteria</taxon>
        <taxon>Pseudomonadales</taxon>
        <taxon>Pseudomonadaceae</taxon>
        <taxon>Pseudomonas</taxon>
    </lineage>
</organism>
<dbReference type="InterPro" id="IPR050330">
    <property type="entry name" value="Bact_OuterMem_StrucFunc"/>
</dbReference>
<feature type="region of interest" description="Disordered" evidence="8">
    <location>
        <begin position="135"/>
        <end position="155"/>
    </location>
</feature>
<dbReference type="CDD" id="cd07185">
    <property type="entry name" value="OmpA_C-like"/>
    <property type="match status" value="1"/>
</dbReference>
<dbReference type="Pfam" id="PF00691">
    <property type="entry name" value="OmpA"/>
    <property type="match status" value="1"/>
</dbReference>
<dbReference type="PANTHER" id="PTHR30329:SF20">
    <property type="entry name" value="EXPORTED PROTEIN"/>
    <property type="match status" value="1"/>
</dbReference>
<protein>
    <submittedName>
        <fullName evidence="10">OmpA family protein</fullName>
    </submittedName>
</protein>
<dbReference type="Proteomes" id="UP000542695">
    <property type="component" value="Unassembled WGS sequence"/>
</dbReference>
<evidence type="ECO:0000256" key="5">
    <source>
        <dbReference type="ARBA" id="ARBA00022989"/>
    </source>
</evidence>
<dbReference type="Gene3D" id="3.30.1330.60">
    <property type="entry name" value="OmpA-like domain"/>
    <property type="match status" value="1"/>
</dbReference>
<keyword evidence="4" id="KW-0812">Transmembrane</keyword>
<dbReference type="Pfam" id="PF13677">
    <property type="entry name" value="MotB_plug"/>
    <property type="match status" value="1"/>
</dbReference>
<reference evidence="10 11" key="1">
    <citation type="submission" date="2020-04" db="EMBL/GenBank/DDBJ databases">
        <title>Molecular characterization of pseudomonads from Agaricus bisporus reveal novel blotch 2 pathogens in Western Europe.</title>
        <authorList>
            <person name="Taparia T."/>
            <person name="Krijger M."/>
            <person name="Haynes E."/>
            <person name="Elpinstone J.G."/>
            <person name="Noble R."/>
            <person name="Van Der Wolf J."/>
        </authorList>
    </citation>
    <scope>NUCLEOTIDE SEQUENCE [LARGE SCALE GENOMIC DNA]</scope>
    <source>
        <strain evidence="10 11">P7765</strain>
    </source>
</reference>
<gene>
    <name evidence="10" type="ORF">HX798_00525</name>
</gene>
<evidence type="ECO:0000256" key="1">
    <source>
        <dbReference type="ARBA" id="ARBA00004162"/>
    </source>
</evidence>